<proteinExistence type="predicted"/>
<dbReference type="PANTHER" id="PTHR47992">
    <property type="entry name" value="PROTEIN PHOSPHATASE"/>
    <property type="match status" value="1"/>
</dbReference>
<dbReference type="Proteomes" id="UP000288805">
    <property type="component" value="Unassembled WGS sequence"/>
</dbReference>
<dbReference type="SUPFAM" id="SSF81606">
    <property type="entry name" value="PP2C-like"/>
    <property type="match status" value="1"/>
</dbReference>
<dbReference type="CDD" id="cd00143">
    <property type="entry name" value="PP2Cc"/>
    <property type="match status" value="2"/>
</dbReference>
<dbReference type="AlphaFoldDB" id="A0A438J2R0"/>
<dbReference type="EMBL" id="QGNW01000066">
    <property type="protein sequence ID" value="RVX03244.1"/>
    <property type="molecule type" value="Genomic_DNA"/>
</dbReference>
<protein>
    <recommendedName>
        <fullName evidence="1">PPM-type phosphatase domain-containing protein</fullName>
    </recommendedName>
</protein>
<dbReference type="Pfam" id="PF00481">
    <property type="entry name" value="PP2C"/>
    <property type="match status" value="2"/>
</dbReference>
<dbReference type="GO" id="GO:0004722">
    <property type="term" value="F:protein serine/threonine phosphatase activity"/>
    <property type="evidence" value="ECO:0007669"/>
    <property type="project" value="InterPro"/>
</dbReference>
<evidence type="ECO:0000313" key="2">
    <source>
        <dbReference type="EMBL" id="RVX03244.1"/>
    </source>
</evidence>
<dbReference type="SMART" id="SM00332">
    <property type="entry name" value="PP2Cc"/>
    <property type="match status" value="1"/>
</dbReference>
<comment type="caution">
    <text evidence="2">The sequence shown here is derived from an EMBL/GenBank/DDBJ whole genome shotgun (WGS) entry which is preliminary data.</text>
</comment>
<evidence type="ECO:0000259" key="1">
    <source>
        <dbReference type="PROSITE" id="PS51746"/>
    </source>
</evidence>
<dbReference type="InterPro" id="IPR001932">
    <property type="entry name" value="PPM-type_phosphatase-like_dom"/>
</dbReference>
<sequence length="544" mass="61044">MLCFVSFLTGDRNARFSYGYSSFKGKRPSMEDFYETRISEVDGHMVAFFGVLMVHLNFFNHQTLCLTIFPWPDVFSHGGSRTAEYLKNNLFKNLSSHPDFIKDTKSAIEDSIAAEVFRKTDADYLNEEKGQARDAGSTASTAVLVGDRLLVANVGDSRVVACRAGSGWCGNAEALASELRCKVGSLPSSYLGLPLGAPYRSVVVWNGVEERLRKKLASWRFANERRVFWYQVIRGKFREEQGGWCSKEVRGGYGVGLWKAIRREWHVLSPRMLGSKMCGVPLREGGRGGWWSPYFSRPFNDWEVDEVHRFFLVLNGKRVQQEVEDRVLWRETKCGKFSVKSLYKALVSGPLVSFPSTVIWKACVQPKLILLIGWEPVEGGVRVAPLFVAAVVFLLSIPLSTDHKPDRSDERQRIEDAGGFVIWAGTWRVGGVLAVSRAFGDKLLKAYVVADPEIQEEEIDGVDFIIIASDGLWNVLSNKVSIFLHKSYGIQAPQKRSFFCNQEAVAIVQDIMDAEAASRKLIHEAYARGSSDNITCVVVRFKNS</sequence>
<accession>A0A438J2R0</accession>
<evidence type="ECO:0000313" key="3">
    <source>
        <dbReference type="Proteomes" id="UP000288805"/>
    </source>
</evidence>
<name>A0A438J2R0_VITVI</name>
<gene>
    <name evidence="2" type="primary">VvCHDp000718_2</name>
    <name evidence="2" type="ORF">CK203_019997</name>
</gene>
<dbReference type="PROSITE" id="PS51746">
    <property type="entry name" value="PPM_2"/>
    <property type="match status" value="1"/>
</dbReference>
<organism evidence="2 3">
    <name type="scientific">Vitis vinifera</name>
    <name type="common">Grape</name>
    <dbReference type="NCBI Taxonomy" id="29760"/>
    <lineage>
        <taxon>Eukaryota</taxon>
        <taxon>Viridiplantae</taxon>
        <taxon>Streptophyta</taxon>
        <taxon>Embryophyta</taxon>
        <taxon>Tracheophyta</taxon>
        <taxon>Spermatophyta</taxon>
        <taxon>Magnoliopsida</taxon>
        <taxon>eudicotyledons</taxon>
        <taxon>Gunneridae</taxon>
        <taxon>Pentapetalae</taxon>
        <taxon>rosids</taxon>
        <taxon>Vitales</taxon>
        <taxon>Vitaceae</taxon>
        <taxon>Viteae</taxon>
        <taxon>Vitis</taxon>
    </lineage>
</organism>
<reference evidence="2 3" key="1">
    <citation type="journal article" date="2018" name="PLoS Genet.">
        <title>Population sequencing reveals clonal diversity and ancestral inbreeding in the grapevine cultivar Chardonnay.</title>
        <authorList>
            <person name="Roach M.J."/>
            <person name="Johnson D.L."/>
            <person name="Bohlmann J."/>
            <person name="van Vuuren H.J."/>
            <person name="Jones S.J."/>
            <person name="Pretorius I.S."/>
            <person name="Schmidt S.A."/>
            <person name="Borneman A.R."/>
        </authorList>
    </citation>
    <scope>NUCLEOTIDE SEQUENCE [LARGE SCALE GENOMIC DNA]</scope>
    <source>
        <strain evidence="3">cv. Chardonnay</strain>
        <tissue evidence="2">Leaf</tissue>
    </source>
</reference>
<dbReference type="Gene3D" id="3.60.40.10">
    <property type="entry name" value="PPM-type phosphatase domain"/>
    <property type="match status" value="2"/>
</dbReference>
<dbReference type="InterPro" id="IPR015655">
    <property type="entry name" value="PP2C"/>
</dbReference>
<feature type="domain" description="PPM-type phosphatase" evidence="1">
    <location>
        <begin position="17"/>
        <end position="541"/>
    </location>
</feature>
<dbReference type="InterPro" id="IPR036457">
    <property type="entry name" value="PPM-type-like_dom_sf"/>
</dbReference>